<feature type="transmembrane region" description="Helical" evidence="1">
    <location>
        <begin position="35"/>
        <end position="59"/>
    </location>
</feature>
<keyword evidence="3" id="KW-1185">Reference proteome</keyword>
<keyword evidence="1" id="KW-1133">Transmembrane helix</keyword>
<feature type="chain" id="PRO_5034069467" evidence="2">
    <location>
        <begin position="26"/>
        <end position="101"/>
    </location>
</feature>
<keyword evidence="1" id="KW-0812">Transmembrane</keyword>
<dbReference type="RefSeq" id="XP_022340902.1">
    <property type="nucleotide sequence ID" value="XM_022485194.1"/>
</dbReference>
<keyword evidence="1" id="KW-0472">Membrane</keyword>
<reference evidence="4" key="1">
    <citation type="submission" date="2025-08" db="UniProtKB">
        <authorList>
            <consortium name="RefSeq"/>
        </authorList>
    </citation>
    <scope>IDENTIFICATION</scope>
    <source>
        <tissue evidence="4">Whole sample</tissue>
    </source>
</reference>
<protein>
    <submittedName>
        <fullName evidence="4">Uncharacterized protein LOC111135273</fullName>
    </submittedName>
</protein>
<organism evidence="3 4">
    <name type="scientific">Crassostrea virginica</name>
    <name type="common">Eastern oyster</name>
    <dbReference type="NCBI Taxonomy" id="6565"/>
    <lineage>
        <taxon>Eukaryota</taxon>
        <taxon>Metazoa</taxon>
        <taxon>Spiralia</taxon>
        <taxon>Lophotrochozoa</taxon>
        <taxon>Mollusca</taxon>
        <taxon>Bivalvia</taxon>
        <taxon>Autobranchia</taxon>
        <taxon>Pteriomorphia</taxon>
        <taxon>Ostreida</taxon>
        <taxon>Ostreoidea</taxon>
        <taxon>Ostreidae</taxon>
        <taxon>Crassostrea</taxon>
    </lineage>
</organism>
<accession>A0A8B8ELW5</accession>
<proteinExistence type="predicted"/>
<feature type="signal peptide" evidence="2">
    <location>
        <begin position="1"/>
        <end position="25"/>
    </location>
</feature>
<keyword evidence="2" id="KW-0732">Signal</keyword>
<evidence type="ECO:0000313" key="3">
    <source>
        <dbReference type="Proteomes" id="UP000694844"/>
    </source>
</evidence>
<dbReference type="GeneID" id="111135273"/>
<evidence type="ECO:0000256" key="2">
    <source>
        <dbReference type="SAM" id="SignalP"/>
    </source>
</evidence>
<gene>
    <name evidence="4" type="primary">LOC111135273</name>
</gene>
<dbReference type="KEGG" id="cvn:111135273"/>
<evidence type="ECO:0000313" key="4">
    <source>
        <dbReference type="RefSeq" id="XP_022340902.1"/>
    </source>
</evidence>
<dbReference type="Proteomes" id="UP000694844">
    <property type="component" value="Chromosome 5"/>
</dbReference>
<sequence>MAIKDLTRILTCVVFFASLLDMAHAHSSDSFSFFVLIFVGVLCSIAIITGFILGVCLCCKKHSVNPNQGVNVTVIGADTRTIVTSDNTVQEQHPMEQYPHV</sequence>
<name>A0A8B8ELW5_CRAVI</name>
<evidence type="ECO:0000256" key="1">
    <source>
        <dbReference type="SAM" id="Phobius"/>
    </source>
</evidence>
<dbReference type="AlphaFoldDB" id="A0A8B8ELW5"/>